<dbReference type="PROSITE" id="PS00028">
    <property type="entry name" value="ZINC_FINGER_C2H2_1"/>
    <property type="match status" value="5"/>
</dbReference>
<dbReference type="EMBL" id="VCGU01000458">
    <property type="protein sequence ID" value="TRY62712.1"/>
    <property type="molecule type" value="Genomic_DNA"/>
</dbReference>
<dbReference type="InterPro" id="IPR036236">
    <property type="entry name" value="Znf_C2H2_sf"/>
</dbReference>
<dbReference type="Gene3D" id="3.30.160.60">
    <property type="entry name" value="Classic Zinc Finger"/>
    <property type="match status" value="4"/>
</dbReference>
<evidence type="ECO:0000256" key="6">
    <source>
        <dbReference type="SAM" id="MobiDB-lite"/>
    </source>
</evidence>
<keyword evidence="3 5" id="KW-0863">Zinc-finger</keyword>
<feature type="compositionally biased region" description="Acidic residues" evidence="6">
    <location>
        <begin position="189"/>
        <end position="202"/>
    </location>
</feature>
<dbReference type="Pfam" id="PF00096">
    <property type="entry name" value="zf-C2H2"/>
    <property type="match status" value="4"/>
</dbReference>
<feature type="domain" description="C2H2-type" evidence="7">
    <location>
        <begin position="604"/>
        <end position="629"/>
    </location>
</feature>
<name>A0A553NB91_TIGCA</name>
<evidence type="ECO:0000259" key="7">
    <source>
        <dbReference type="PROSITE" id="PS50157"/>
    </source>
</evidence>
<evidence type="ECO:0000256" key="1">
    <source>
        <dbReference type="ARBA" id="ARBA00022723"/>
    </source>
</evidence>
<dbReference type="PROSITE" id="PS50157">
    <property type="entry name" value="ZINC_FINGER_C2H2_2"/>
    <property type="match status" value="6"/>
</dbReference>
<dbReference type="OrthoDB" id="8117402at2759"/>
<gene>
    <name evidence="8" type="ORF">TCAL_12904</name>
</gene>
<evidence type="ECO:0000256" key="2">
    <source>
        <dbReference type="ARBA" id="ARBA00022737"/>
    </source>
</evidence>
<feature type="domain" description="C2H2-type" evidence="7">
    <location>
        <begin position="507"/>
        <end position="531"/>
    </location>
</feature>
<keyword evidence="4" id="KW-0862">Zinc</keyword>
<dbReference type="OMA" id="QSHEASI"/>
<comment type="caution">
    <text evidence="8">The sequence shown here is derived from an EMBL/GenBank/DDBJ whole genome shotgun (WGS) entry which is preliminary data.</text>
</comment>
<feature type="region of interest" description="Disordered" evidence="6">
    <location>
        <begin position="177"/>
        <end position="216"/>
    </location>
</feature>
<feature type="domain" description="C2H2-type" evidence="7">
    <location>
        <begin position="415"/>
        <end position="439"/>
    </location>
</feature>
<dbReference type="SUPFAM" id="SSF57667">
    <property type="entry name" value="beta-beta-alpha zinc fingers"/>
    <property type="match status" value="3"/>
</dbReference>
<dbReference type="GO" id="GO:0008270">
    <property type="term" value="F:zinc ion binding"/>
    <property type="evidence" value="ECO:0007669"/>
    <property type="project" value="UniProtKB-KW"/>
</dbReference>
<evidence type="ECO:0000256" key="5">
    <source>
        <dbReference type="PROSITE-ProRule" id="PRU00042"/>
    </source>
</evidence>
<dbReference type="InterPro" id="IPR013087">
    <property type="entry name" value="Znf_C2H2_type"/>
</dbReference>
<dbReference type="SMART" id="SM00355">
    <property type="entry name" value="ZnF_C2H2"/>
    <property type="match status" value="10"/>
</dbReference>
<keyword evidence="9" id="KW-1185">Reference proteome</keyword>
<protein>
    <recommendedName>
        <fullName evidence="7">C2H2-type domain-containing protein</fullName>
    </recommendedName>
</protein>
<keyword evidence="2" id="KW-0677">Repeat</keyword>
<dbReference type="PANTHER" id="PTHR24379:SF121">
    <property type="entry name" value="C2H2-TYPE DOMAIN-CONTAINING PROTEIN"/>
    <property type="match status" value="1"/>
</dbReference>
<accession>A0A553NB91</accession>
<proteinExistence type="predicted"/>
<feature type="domain" description="C2H2-type" evidence="7">
    <location>
        <begin position="574"/>
        <end position="602"/>
    </location>
</feature>
<feature type="domain" description="C2H2-type" evidence="7">
    <location>
        <begin position="535"/>
        <end position="562"/>
    </location>
</feature>
<dbReference type="AlphaFoldDB" id="A0A553NB91"/>
<dbReference type="PANTHER" id="PTHR24379">
    <property type="entry name" value="KRAB AND ZINC FINGER DOMAIN-CONTAINING"/>
    <property type="match status" value="1"/>
</dbReference>
<reference evidence="8 9" key="1">
    <citation type="journal article" date="2018" name="Nat. Ecol. Evol.">
        <title>Genomic signatures of mitonuclear coevolution across populations of Tigriopus californicus.</title>
        <authorList>
            <person name="Barreto F.S."/>
            <person name="Watson E.T."/>
            <person name="Lima T.G."/>
            <person name="Willett C.S."/>
            <person name="Edmands S."/>
            <person name="Li W."/>
            <person name="Burton R.S."/>
        </authorList>
    </citation>
    <scope>NUCLEOTIDE SEQUENCE [LARGE SCALE GENOMIC DNA]</scope>
    <source>
        <strain evidence="8 9">San Diego</strain>
    </source>
</reference>
<dbReference type="Proteomes" id="UP000318571">
    <property type="component" value="Chromosome 10"/>
</dbReference>
<sequence length="629" mass="73015">MDFVTGILEHLESPQQSLNLHHLVIQNWIVFQRNTFDYIDEEGDPFISQMFLIEASTGRYIHRAQGQKVDHGVTLDIGLLLSKLSDVFSASRACQGFPIHDVAIDMQTSKVLDYPYKRRVSKDCQFVFHVPSLKPDEDETHARDSVSTCPSCLEAWQDIEAKKESFHKAPGLLPDVEESNPIGLKNGDEEMDRNDESGEGLDELGPMDCETGPLEDSDDLWAVKTRAKRRSRVKKIEETIEDKMFDDVNNVGKIWRCSYCSESFKSQAMLKKHRIEREQKRRKVGCLECRDNSEIITFKQLVEHVTRVHPDKLDQYRKYFPLDQNVEKMNDPRQCSTCNYVSNGSVMNYRHRELHHELGDYRCEPCGVPLLTYYDLMIHNYQKHEKAMEYIQPSSFALEVITHKDGKVEYKKTQHLCPLCPKVYQKKTALFRHMRSKHSWGMFDCKACRESCHFTRDISAHMVHFHSEDPTIKCPNCLEVFSLKQDPQLFNTHYQTCVPGTYQKGSFQCQICGKKYSAKQTLDAHIKMHQGIIRYKCHYCDYGSNHKAVLMEHEKMHLRKQGLTNESSGLVLTHQCDQCGKQFGSRSEVHRHVRVVHEGIKPTFRCKACGEFAKNSWALSKHKREKHKT</sequence>
<keyword evidence="1" id="KW-0479">Metal-binding</keyword>
<evidence type="ECO:0000256" key="3">
    <source>
        <dbReference type="ARBA" id="ARBA00022771"/>
    </source>
</evidence>
<dbReference type="STRING" id="6832.A0A553NB91"/>
<evidence type="ECO:0000256" key="4">
    <source>
        <dbReference type="ARBA" id="ARBA00022833"/>
    </source>
</evidence>
<evidence type="ECO:0000313" key="8">
    <source>
        <dbReference type="EMBL" id="TRY62712.1"/>
    </source>
</evidence>
<feature type="domain" description="C2H2-type" evidence="7">
    <location>
        <begin position="255"/>
        <end position="282"/>
    </location>
</feature>
<organism evidence="8 9">
    <name type="scientific">Tigriopus californicus</name>
    <name type="common">Marine copepod</name>
    <dbReference type="NCBI Taxonomy" id="6832"/>
    <lineage>
        <taxon>Eukaryota</taxon>
        <taxon>Metazoa</taxon>
        <taxon>Ecdysozoa</taxon>
        <taxon>Arthropoda</taxon>
        <taxon>Crustacea</taxon>
        <taxon>Multicrustacea</taxon>
        <taxon>Hexanauplia</taxon>
        <taxon>Copepoda</taxon>
        <taxon>Harpacticoida</taxon>
        <taxon>Harpacticidae</taxon>
        <taxon>Tigriopus</taxon>
    </lineage>
</organism>
<evidence type="ECO:0000313" key="9">
    <source>
        <dbReference type="Proteomes" id="UP000318571"/>
    </source>
</evidence>